<dbReference type="InterPro" id="IPR026960">
    <property type="entry name" value="RVT-Znf"/>
</dbReference>
<gene>
    <name evidence="2" type="primary">ga31184</name>
    <name evidence="2" type="ORF">PR202_ga31184</name>
</gene>
<dbReference type="AlphaFoldDB" id="A0AAV5DRX4"/>
<proteinExistence type="predicted"/>
<evidence type="ECO:0000259" key="1">
    <source>
        <dbReference type="Pfam" id="PF13966"/>
    </source>
</evidence>
<comment type="caution">
    <text evidence="2">The sequence shown here is derived from an EMBL/GenBank/DDBJ whole genome shotgun (WGS) entry which is preliminary data.</text>
</comment>
<sequence length="144" mass="16015">MADRLARRGMPHPESCVLCDQQDESIQHILIGCVFAKQVWFNLLHKVGLSSLAPQADDNSFEDWWVKTDRLALSIFKKGVNSLIILGAWMIWKQRNDVVFNGASPNVQRTLSLIVDEVHLWSLAGAQELARLPVAEVAGGVAEP</sequence>
<dbReference type="Pfam" id="PF13966">
    <property type="entry name" value="zf-RVT"/>
    <property type="match status" value="1"/>
</dbReference>
<dbReference type="PANTHER" id="PTHR33116:SF78">
    <property type="entry name" value="OS12G0587133 PROTEIN"/>
    <property type="match status" value="1"/>
</dbReference>
<dbReference type="EMBL" id="BQKI01000026">
    <property type="protein sequence ID" value="GJN12867.1"/>
    <property type="molecule type" value="Genomic_DNA"/>
</dbReference>
<reference evidence="2" key="1">
    <citation type="journal article" date="2018" name="DNA Res.">
        <title>Multiple hybrid de novo genome assembly of finger millet, an orphan allotetraploid crop.</title>
        <authorList>
            <person name="Hatakeyama M."/>
            <person name="Aluri S."/>
            <person name="Balachadran M.T."/>
            <person name="Sivarajan S.R."/>
            <person name="Patrignani A."/>
            <person name="Gruter S."/>
            <person name="Poveda L."/>
            <person name="Shimizu-Inatsugi R."/>
            <person name="Baeten J."/>
            <person name="Francoijs K.J."/>
            <person name="Nataraja K.N."/>
            <person name="Reddy Y.A.N."/>
            <person name="Phadnis S."/>
            <person name="Ravikumar R.L."/>
            <person name="Schlapbach R."/>
            <person name="Sreeman S.M."/>
            <person name="Shimizu K.K."/>
        </authorList>
    </citation>
    <scope>NUCLEOTIDE SEQUENCE</scope>
</reference>
<dbReference type="Proteomes" id="UP001054889">
    <property type="component" value="Unassembled WGS sequence"/>
</dbReference>
<keyword evidence="3" id="KW-1185">Reference proteome</keyword>
<evidence type="ECO:0000313" key="3">
    <source>
        <dbReference type="Proteomes" id="UP001054889"/>
    </source>
</evidence>
<reference evidence="2" key="2">
    <citation type="submission" date="2021-12" db="EMBL/GenBank/DDBJ databases">
        <title>Resequencing data analysis of finger millet.</title>
        <authorList>
            <person name="Hatakeyama M."/>
            <person name="Aluri S."/>
            <person name="Balachadran M.T."/>
            <person name="Sivarajan S.R."/>
            <person name="Poveda L."/>
            <person name="Shimizu-Inatsugi R."/>
            <person name="Schlapbach R."/>
            <person name="Sreeman S.M."/>
            <person name="Shimizu K.K."/>
        </authorList>
    </citation>
    <scope>NUCLEOTIDE SEQUENCE</scope>
</reference>
<accession>A0AAV5DRX4</accession>
<dbReference type="PANTHER" id="PTHR33116">
    <property type="entry name" value="REVERSE TRANSCRIPTASE ZINC-BINDING DOMAIN-CONTAINING PROTEIN-RELATED-RELATED"/>
    <property type="match status" value="1"/>
</dbReference>
<name>A0AAV5DRX4_ELECO</name>
<organism evidence="2 3">
    <name type="scientific">Eleusine coracana subsp. coracana</name>
    <dbReference type="NCBI Taxonomy" id="191504"/>
    <lineage>
        <taxon>Eukaryota</taxon>
        <taxon>Viridiplantae</taxon>
        <taxon>Streptophyta</taxon>
        <taxon>Embryophyta</taxon>
        <taxon>Tracheophyta</taxon>
        <taxon>Spermatophyta</taxon>
        <taxon>Magnoliopsida</taxon>
        <taxon>Liliopsida</taxon>
        <taxon>Poales</taxon>
        <taxon>Poaceae</taxon>
        <taxon>PACMAD clade</taxon>
        <taxon>Chloridoideae</taxon>
        <taxon>Cynodonteae</taxon>
        <taxon>Eleusininae</taxon>
        <taxon>Eleusine</taxon>
    </lineage>
</organism>
<feature type="domain" description="Reverse transcriptase zinc-binding" evidence="1">
    <location>
        <begin position="2"/>
        <end position="40"/>
    </location>
</feature>
<protein>
    <recommendedName>
        <fullName evidence="1">Reverse transcriptase zinc-binding domain-containing protein</fullName>
    </recommendedName>
</protein>
<evidence type="ECO:0000313" key="2">
    <source>
        <dbReference type="EMBL" id="GJN12867.1"/>
    </source>
</evidence>